<reference evidence="3 4" key="1">
    <citation type="journal article" date="2016" name="Antonie Van Leeuwenhoek">
        <title>Lysinibacillus endophyticus sp. nov., an indole-3-acetic acid producing endophytic bacterium isolated from corn root (Zea mays cv. Xinken-5).</title>
        <authorList>
            <person name="Yu J."/>
            <person name="Guan X."/>
            <person name="Liu C."/>
            <person name="Xiang W."/>
            <person name="Yu Z."/>
            <person name="Liu X."/>
            <person name="Wang G."/>
        </authorList>
    </citation>
    <scope>NUCLEOTIDE SEQUENCE [LARGE SCALE GENOMIC DNA]</scope>
    <source>
        <strain evidence="3 4">DSM 100506</strain>
    </source>
</reference>
<dbReference type="InterPro" id="IPR051922">
    <property type="entry name" value="Bact_Sporulation_Assoc"/>
</dbReference>
<dbReference type="GO" id="GO:0030288">
    <property type="term" value="C:outer membrane-bounded periplasmic space"/>
    <property type="evidence" value="ECO:0007669"/>
    <property type="project" value="TreeGrafter"/>
</dbReference>
<evidence type="ECO:0000259" key="2">
    <source>
        <dbReference type="PROSITE" id="PS51781"/>
    </source>
</evidence>
<gene>
    <name evidence="3" type="ORF">D8M03_04670</name>
</gene>
<proteinExistence type="predicted"/>
<dbReference type="InterPro" id="IPR013486">
    <property type="entry name" value="SpoIID/LytB"/>
</dbReference>
<evidence type="ECO:0000256" key="1">
    <source>
        <dbReference type="SAM" id="SignalP"/>
    </source>
</evidence>
<dbReference type="GO" id="GO:0030435">
    <property type="term" value="P:sporulation resulting in formation of a cellular spore"/>
    <property type="evidence" value="ECO:0007669"/>
    <property type="project" value="InterPro"/>
</dbReference>
<dbReference type="Gene3D" id="2.30.30.40">
    <property type="entry name" value="SH3 Domains"/>
    <property type="match status" value="1"/>
</dbReference>
<feature type="domain" description="SH3b" evidence="2">
    <location>
        <begin position="654"/>
        <end position="716"/>
    </location>
</feature>
<comment type="caution">
    <text evidence="3">The sequence shown here is derived from an EMBL/GenBank/DDBJ whole genome shotgun (WGS) entry which is preliminary data.</text>
</comment>
<dbReference type="RefSeq" id="WP_121213599.1">
    <property type="nucleotide sequence ID" value="NZ_RBZN01000007.1"/>
</dbReference>
<dbReference type="PROSITE" id="PS51781">
    <property type="entry name" value="SH3B"/>
    <property type="match status" value="1"/>
</dbReference>
<dbReference type="InterPro" id="IPR013693">
    <property type="entry name" value="SpoIID/LytB_N"/>
</dbReference>
<sequence>MKKALLSLLFLTISMLLLPIQKSNAQEVEPIVKVKLVNYLGDKKEITLKPNGNYLTSDGNIVLKANESYTLKQVSGKLSLYKEGLLLGTYQTFSAMPSFTTSQLSINNRPYLGSFDFIVENNYVRPINSVYMEDYLKGVVPNEMYPSWNVEALKTQAVAARTYATSYLNREIINDTISYQVYGGYVWTSNTTRAVDETKGEVLHYNGRLIDAVYSSSNGGMTESNANAWGNTQVPYLPIKEDPYDPKFVWNFSFNKTQIDLTKLNLSKYSTWWTSTKERDPLIASNIKAWLNKNGYTDKELKITAIPTFSLSNPGSGGRVKNGSITVEFLVKDLVDKTGKLVPQRVTFTNGNATKIRAMIGNRVMLSYLVDEVKSDTDVVRVTGRGDGHGVGMSQWGAQKMADIGGKTYDEILKFYYKDISIVKVYNPIANIISPFPIEPIKQPIGGIGGGTDADNYIDRIAPSISELASSYNANKKITLSYTINETANTSIYVKDSNGVILQYLIKILEQSPGKYEISWDVSSIKNGTYTFGIITTDLAGNTSSAIHKHTLNIPKDVIAPSITNIGTTYNISTKNVSFNYTINEPAKISVYVKNAKGTLVKQLETNTEKTKGKQTVLWDVSKIANGNYTFVITAEDLAKNKSTKTHAFTLLKTNIGKVSGTDVLIRQNASTNSPSIGKLQIDNTVLILNNSGAWYYVQYGKKKGYVYAKYINIIR</sequence>
<organism evidence="3 4">
    <name type="scientific">Ureibacillus endophyticus</name>
    <dbReference type="NCBI Taxonomy" id="1978490"/>
    <lineage>
        <taxon>Bacteria</taxon>
        <taxon>Bacillati</taxon>
        <taxon>Bacillota</taxon>
        <taxon>Bacilli</taxon>
        <taxon>Bacillales</taxon>
        <taxon>Caryophanaceae</taxon>
        <taxon>Ureibacillus</taxon>
    </lineage>
</organism>
<dbReference type="Gene3D" id="2.60.40.4070">
    <property type="match status" value="2"/>
</dbReference>
<dbReference type="PANTHER" id="PTHR30032:SF4">
    <property type="entry name" value="AMIDASE ENHANCER"/>
    <property type="match status" value="1"/>
</dbReference>
<feature type="signal peptide" evidence="1">
    <location>
        <begin position="1"/>
        <end position="25"/>
    </location>
</feature>
<feature type="chain" id="PRO_5019736355" evidence="1">
    <location>
        <begin position="26"/>
        <end position="716"/>
    </location>
</feature>
<dbReference type="AlphaFoldDB" id="A0A494Z8G1"/>
<dbReference type="InterPro" id="IPR003646">
    <property type="entry name" value="SH3-like_bac-type"/>
</dbReference>
<dbReference type="Pfam" id="PF08239">
    <property type="entry name" value="SH3_3"/>
    <property type="match status" value="1"/>
</dbReference>
<name>A0A494Z8G1_9BACL</name>
<accession>A0A494Z8G1</accession>
<dbReference type="Pfam" id="PF13860">
    <property type="entry name" value="FlgD_ig"/>
    <property type="match status" value="1"/>
</dbReference>
<evidence type="ECO:0000313" key="3">
    <source>
        <dbReference type="EMBL" id="RKQ18888.1"/>
    </source>
</evidence>
<evidence type="ECO:0000313" key="4">
    <source>
        <dbReference type="Proteomes" id="UP000272238"/>
    </source>
</evidence>
<dbReference type="OrthoDB" id="9794671at2"/>
<dbReference type="Pfam" id="PF08486">
    <property type="entry name" value="SpoIID"/>
    <property type="match status" value="1"/>
</dbReference>
<keyword evidence="1" id="KW-0732">Signal</keyword>
<dbReference type="InterPro" id="IPR025965">
    <property type="entry name" value="FlgD/Vpr_Ig-like"/>
</dbReference>
<keyword evidence="4" id="KW-1185">Reference proteome</keyword>
<dbReference type="EMBL" id="RBZN01000007">
    <property type="protein sequence ID" value="RKQ18888.1"/>
    <property type="molecule type" value="Genomic_DNA"/>
</dbReference>
<protein>
    <submittedName>
        <fullName evidence="3">SpoIID/LytB domain-containing protein</fullName>
    </submittedName>
</protein>
<dbReference type="NCBIfam" id="TIGR02669">
    <property type="entry name" value="SpoIID_LytB"/>
    <property type="match status" value="1"/>
</dbReference>
<dbReference type="PANTHER" id="PTHR30032">
    <property type="entry name" value="N-ACETYLMURAMOYL-L-ALANINE AMIDASE-RELATED"/>
    <property type="match status" value="1"/>
</dbReference>
<dbReference type="Proteomes" id="UP000272238">
    <property type="component" value="Unassembled WGS sequence"/>
</dbReference>